<organism evidence="6">
    <name type="scientific">uncultured Chloroflexota bacterium</name>
    <dbReference type="NCBI Taxonomy" id="166587"/>
    <lineage>
        <taxon>Bacteria</taxon>
        <taxon>Bacillati</taxon>
        <taxon>Chloroflexota</taxon>
        <taxon>environmental samples</taxon>
    </lineage>
</organism>
<feature type="domain" description="HTH merR-type" evidence="5">
    <location>
        <begin position="26"/>
        <end position="95"/>
    </location>
</feature>
<name>A0A6J4J6Z7_9CHLR</name>
<dbReference type="GO" id="GO:0003700">
    <property type="term" value="F:DNA-binding transcription factor activity"/>
    <property type="evidence" value="ECO:0007669"/>
    <property type="project" value="InterPro"/>
</dbReference>
<keyword evidence="1" id="KW-0678">Repressor</keyword>
<keyword evidence="3" id="KW-0238">DNA-binding</keyword>
<dbReference type="PROSITE" id="PS50937">
    <property type="entry name" value="HTH_MERR_2"/>
    <property type="match status" value="1"/>
</dbReference>
<evidence type="ECO:0000256" key="3">
    <source>
        <dbReference type="ARBA" id="ARBA00023125"/>
    </source>
</evidence>
<dbReference type="InterPro" id="IPR000551">
    <property type="entry name" value="MerR-type_HTH_dom"/>
</dbReference>
<dbReference type="EMBL" id="CADCTC010000171">
    <property type="protein sequence ID" value="CAA9268619.1"/>
    <property type="molecule type" value="Genomic_DNA"/>
</dbReference>
<reference evidence="6" key="1">
    <citation type="submission" date="2020-02" db="EMBL/GenBank/DDBJ databases">
        <authorList>
            <person name="Meier V. D."/>
        </authorList>
    </citation>
    <scope>NUCLEOTIDE SEQUENCE</scope>
    <source>
        <strain evidence="6">AVDCRST_MAG77</strain>
    </source>
</reference>
<dbReference type="PANTHER" id="PTHR30204">
    <property type="entry name" value="REDOX-CYCLING DRUG-SENSING TRANSCRIPTIONAL ACTIVATOR SOXR"/>
    <property type="match status" value="1"/>
</dbReference>
<protein>
    <recommendedName>
        <fullName evidence="5">HTH merR-type domain-containing protein</fullName>
    </recommendedName>
</protein>
<dbReference type="AlphaFoldDB" id="A0A6J4J6Z7"/>
<dbReference type="InterPro" id="IPR009061">
    <property type="entry name" value="DNA-bd_dom_put_sf"/>
</dbReference>
<gene>
    <name evidence="6" type="ORF">AVDCRST_MAG77-3053</name>
</gene>
<keyword evidence="2" id="KW-0805">Transcription regulation</keyword>
<evidence type="ECO:0000256" key="2">
    <source>
        <dbReference type="ARBA" id="ARBA00023015"/>
    </source>
</evidence>
<evidence type="ECO:0000259" key="5">
    <source>
        <dbReference type="PROSITE" id="PS50937"/>
    </source>
</evidence>
<accession>A0A6J4J6Z7</accession>
<dbReference type="PRINTS" id="PR00040">
    <property type="entry name" value="HTHMERR"/>
</dbReference>
<dbReference type="SMART" id="SM00422">
    <property type="entry name" value="HTH_MERR"/>
    <property type="match status" value="1"/>
</dbReference>
<dbReference type="Pfam" id="PF13411">
    <property type="entry name" value="MerR_1"/>
    <property type="match status" value="1"/>
</dbReference>
<dbReference type="InterPro" id="IPR047057">
    <property type="entry name" value="MerR_fam"/>
</dbReference>
<proteinExistence type="predicted"/>
<sequence>MAVTTTTKLTRVTRTTKAEAAASGTTMRIGEAARRSGVPAKTIRFYEDEGVAPRPPRDASGYRAYGPNDVRRLRLLGRLRSLGLSLDEAGGVAAQAFGGECRAYVHDLSALLHRRCDEIDRRVAELLALRSELGSLAERASTAERTAPAGLRVEDCGECPVVDDGPEPVASAQRCDPIRANGLTQAEERTMDPTTDRLGQARTADLADVRAMMGVDDSHVSEALDALACDIGARPAGAPHFLHVRDALLSVHRDSDALMIDYDPAAASTLERVVDAERTCCAELDWRLERVAPDDQFGGASGGVLRLRIGGTPEQLDAMHLLFADRPEAVEVGGGR</sequence>
<dbReference type="Gene3D" id="1.10.1660.10">
    <property type="match status" value="1"/>
</dbReference>
<keyword evidence="4" id="KW-0804">Transcription</keyword>
<dbReference type="GO" id="GO:0003677">
    <property type="term" value="F:DNA binding"/>
    <property type="evidence" value="ECO:0007669"/>
    <property type="project" value="UniProtKB-KW"/>
</dbReference>
<dbReference type="SUPFAM" id="SSF46955">
    <property type="entry name" value="Putative DNA-binding domain"/>
    <property type="match status" value="1"/>
</dbReference>
<evidence type="ECO:0000313" key="6">
    <source>
        <dbReference type="EMBL" id="CAA9268619.1"/>
    </source>
</evidence>
<evidence type="ECO:0000256" key="1">
    <source>
        <dbReference type="ARBA" id="ARBA00022491"/>
    </source>
</evidence>
<dbReference type="PANTHER" id="PTHR30204:SF69">
    <property type="entry name" value="MERR-FAMILY TRANSCRIPTIONAL REGULATOR"/>
    <property type="match status" value="1"/>
</dbReference>
<evidence type="ECO:0000256" key="4">
    <source>
        <dbReference type="ARBA" id="ARBA00023163"/>
    </source>
</evidence>